<name>A0A1H3BNE9_9RHOB</name>
<sequence>MTAVQMQLTRLPVLNRIAALATDLRGAYARRRVYQQTYSELSALTSRELNDLGIARSMIRRLAMEAAYGK</sequence>
<dbReference type="STRING" id="564137.SAMN04488238_108104"/>
<dbReference type="RefSeq" id="WP_223814309.1">
    <property type="nucleotide sequence ID" value="NZ_CP061498.1"/>
</dbReference>
<gene>
    <name evidence="2" type="ORF">SAMN04488238_108104</name>
</gene>
<feature type="domain" description="YjiS-like" evidence="1">
    <location>
        <begin position="24"/>
        <end position="60"/>
    </location>
</feature>
<proteinExistence type="predicted"/>
<organism evidence="2 3">
    <name type="scientific">Roseicitreum antarcticum</name>
    <dbReference type="NCBI Taxonomy" id="564137"/>
    <lineage>
        <taxon>Bacteria</taxon>
        <taxon>Pseudomonadati</taxon>
        <taxon>Pseudomonadota</taxon>
        <taxon>Alphaproteobacteria</taxon>
        <taxon>Rhodobacterales</taxon>
        <taxon>Paracoccaceae</taxon>
        <taxon>Roseicitreum</taxon>
    </lineage>
</organism>
<evidence type="ECO:0000313" key="2">
    <source>
        <dbReference type="EMBL" id="SDX42884.1"/>
    </source>
</evidence>
<dbReference type="Pfam" id="PF06568">
    <property type="entry name" value="YjiS-like"/>
    <property type="match status" value="1"/>
</dbReference>
<evidence type="ECO:0000313" key="3">
    <source>
        <dbReference type="Proteomes" id="UP000198539"/>
    </source>
</evidence>
<dbReference type="EMBL" id="FNOM01000008">
    <property type="protein sequence ID" value="SDX42884.1"/>
    <property type="molecule type" value="Genomic_DNA"/>
</dbReference>
<reference evidence="2 3" key="1">
    <citation type="submission" date="2016-10" db="EMBL/GenBank/DDBJ databases">
        <authorList>
            <person name="de Groot N.N."/>
        </authorList>
    </citation>
    <scope>NUCLEOTIDE SEQUENCE [LARGE SCALE GENOMIC DNA]</scope>
    <source>
        <strain evidence="2 3">CGMCC 1.8894</strain>
    </source>
</reference>
<dbReference type="Proteomes" id="UP000198539">
    <property type="component" value="Unassembled WGS sequence"/>
</dbReference>
<dbReference type="AlphaFoldDB" id="A0A1H3BNE9"/>
<evidence type="ECO:0000259" key="1">
    <source>
        <dbReference type="Pfam" id="PF06568"/>
    </source>
</evidence>
<protein>
    <recommendedName>
        <fullName evidence="1">YjiS-like domain-containing protein</fullName>
    </recommendedName>
</protein>
<dbReference type="InterPro" id="IPR009506">
    <property type="entry name" value="YjiS-like"/>
</dbReference>
<keyword evidence="3" id="KW-1185">Reference proteome</keyword>
<accession>A0A1H3BNE9</accession>